<reference evidence="7" key="1">
    <citation type="journal article" date="2014" name="Genome Biol. Evol.">
        <title>Pangenome evidence for extensive interdomain horizontal transfer affecting lineage core and shell genes in uncultured planktonic thaumarchaeota and euryarchaeota.</title>
        <authorList>
            <person name="Deschamps P."/>
            <person name="Zivanovic Y."/>
            <person name="Moreira D."/>
            <person name="Rodriguez-Valera F."/>
            <person name="Lopez-Garcia P."/>
        </authorList>
    </citation>
    <scope>NUCLEOTIDE SEQUENCE</scope>
</reference>
<proteinExistence type="inferred from homology"/>
<dbReference type="GO" id="GO:0008757">
    <property type="term" value="F:S-adenosylmethionine-dependent methyltransferase activity"/>
    <property type="evidence" value="ECO:0007669"/>
    <property type="project" value="UniProtKB-UniRule"/>
</dbReference>
<dbReference type="InterPro" id="IPR007158">
    <property type="entry name" value="TrmY"/>
</dbReference>
<keyword evidence="2 6" id="KW-0489">Methyltransferase</keyword>
<dbReference type="GO" id="GO:0005737">
    <property type="term" value="C:cytoplasm"/>
    <property type="evidence" value="ECO:0007669"/>
    <property type="project" value="UniProtKB-SubCell"/>
</dbReference>
<keyword evidence="4 6" id="KW-0949">S-adenosyl-L-methionine</keyword>
<evidence type="ECO:0000256" key="3">
    <source>
        <dbReference type="ARBA" id="ARBA00022679"/>
    </source>
</evidence>
<dbReference type="Gene3D" id="3.40.1280.10">
    <property type="match status" value="1"/>
</dbReference>
<evidence type="ECO:0000256" key="6">
    <source>
        <dbReference type="HAMAP-Rule" id="MF_00587"/>
    </source>
</evidence>
<evidence type="ECO:0000256" key="1">
    <source>
        <dbReference type="ARBA" id="ARBA00022490"/>
    </source>
</evidence>
<comment type="function">
    <text evidence="6">Specifically catalyzes the N1-methylation of pseudouridine at position 54 (Psi54) in tRNAs.</text>
</comment>
<comment type="similarity">
    <text evidence="6">Belongs to the methyltransferase superfamily. TrmY family.</text>
</comment>
<dbReference type="EC" id="2.1.1.257" evidence="6"/>
<accession>A0A075IA35</accession>
<keyword evidence="3 6" id="KW-0808">Transferase</keyword>
<dbReference type="AlphaFoldDB" id="A0A075IA35"/>
<organism evidence="7">
    <name type="scientific">uncultured marine group II/III euryarchaeote SAT1000_36_D10</name>
    <dbReference type="NCBI Taxonomy" id="1456578"/>
    <lineage>
        <taxon>Archaea</taxon>
        <taxon>Methanobacteriati</taxon>
        <taxon>Methanobacteriota</taxon>
        <taxon>environmental samples</taxon>
    </lineage>
</organism>
<dbReference type="PANTHER" id="PTHR40703">
    <property type="entry name" value="TRNA (PSEUDOURIDINE(54)-N(1))-METHYLTRANSFERASE"/>
    <property type="match status" value="1"/>
</dbReference>
<dbReference type="SUPFAM" id="SSF75217">
    <property type="entry name" value="alpha/beta knot"/>
    <property type="match status" value="1"/>
</dbReference>
<dbReference type="HAMAP" id="MF_00587">
    <property type="entry name" value="tRNA_methyltr_TrmY"/>
    <property type="match status" value="1"/>
</dbReference>
<evidence type="ECO:0000256" key="4">
    <source>
        <dbReference type="ARBA" id="ARBA00022691"/>
    </source>
</evidence>
<feature type="binding site" evidence="6">
    <location>
        <position position="143"/>
    </location>
    <ligand>
        <name>S-adenosyl-L-methionine</name>
        <dbReference type="ChEBI" id="CHEBI:59789"/>
    </ligand>
</feature>
<evidence type="ECO:0000313" key="7">
    <source>
        <dbReference type="EMBL" id="AIF24655.1"/>
    </source>
</evidence>
<gene>
    <name evidence="6 7" type="primary">trmY</name>
</gene>
<keyword evidence="5 6" id="KW-0819">tRNA processing</keyword>
<dbReference type="GO" id="GO:0030488">
    <property type="term" value="P:tRNA methylation"/>
    <property type="evidence" value="ECO:0007669"/>
    <property type="project" value="UniProtKB-UniRule"/>
</dbReference>
<feature type="binding site" evidence="6">
    <location>
        <position position="194"/>
    </location>
    <ligand>
        <name>S-adenosyl-L-methionine</name>
        <dbReference type="ChEBI" id="CHEBI:59789"/>
    </ligand>
</feature>
<comment type="catalytic activity">
    <reaction evidence="6">
        <text>pseudouridine(54) in tRNA + S-adenosyl-L-methionine = N(1)-methylpseudouridine(54) in tRNA + S-adenosyl-L-homocysteine + H(+)</text>
        <dbReference type="Rhea" id="RHEA:55292"/>
        <dbReference type="Rhea" id="RHEA-COMP:14140"/>
        <dbReference type="Rhea" id="RHEA-COMP:14141"/>
        <dbReference type="ChEBI" id="CHEBI:15378"/>
        <dbReference type="ChEBI" id="CHEBI:57856"/>
        <dbReference type="ChEBI" id="CHEBI:59789"/>
        <dbReference type="ChEBI" id="CHEBI:65314"/>
        <dbReference type="ChEBI" id="CHEBI:74890"/>
        <dbReference type="EC" id="2.1.1.257"/>
    </reaction>
</comment>
<dbReference type="EMBL" id="KF901268">
    <property type="protein sequence ID" value="AIF24655.1"/>
    <property type="molecule type" value="Genomic_DNA"/>
</dbReference>
<evidence type="ECO:0000256" key="2">
    <source>
        <dbReference type="ARBA" id="ARBA00022603"/>
    </source>
</evidence>
<comment type="subcellular location">
    <subcellularLocation>
        <location evidence="6">Cytoplasm</location>
    </subcellularLocation>
</comment>
<sequence length="204" mass="22260">MTWTSEWGEVVQRRFAIIGHRAPSSGRLNLNDLAGDCGRLDVLVRAVNTGLFVSHGIRTDSDVTLHLLGGPGPVRRIWFQGSALRGVHPDERALAGQVGKCLKEPVPAIGQLVELHHGLWHAGGGMAQTVAEWRNEDVRLYVLDADAPPFVPESDEKVGFFLSDDRPFTDEDEAALKGIERVSLGADWLQGHACIAIIHHILDG</sequence>
<comment type="subunit">
    <text evidence="6">Homodimer.</text>
</comment>
<dbReference type="GO" id="GO:0008175">
    <property type="term" value="F:tRNA methyltransferase activity"/>
    <property type="evidence" value="ECO:0007669"/>
    <property type="project" value="UniProtKB-UniRule"/>
</dbReference>
<dbReference type="InterPro" id="IPR029028">
    <property type="entry name" value="Alpha/beta_knot_MTases"/>
</dbReference>
<comment type="caution">
    <text evidence="6">Lacks conserved residue(s) required for the propagation of feature annotation.</text>
</comment>
<keyword evidence="1 6" id="KW-0963">Cytoplasm</keyword>
<evidence type="ECO:0000256" key="5">
    <source>
        <dbReference type="ARBA" id="ARBA00022694"/>
    </source>
</evidence>
<protein>
    <recommendedName>
        <fullName evidence="6">tRNA (pseudouridine(54)-N(1))-methyltransferase</fullName>
        <ecNumber evidence="6">2.1.1.257</ecNumber>
    </recommendedName>
</protein>
<dbReference type="InterPro" id="IPR029026">
    <property type="entry name" value="tRNA_m1G_MTases_N"/>
</dbReference>
<dbReference type="Pfam" id="PF04013">
    <property type="entry name" value="Methyltrn_RNA_2"/>
    <property type="match status" value="1"/>
</dbReference>
<name>A0A075IA35_9EURY</name>
<dbReference type="PANTHER" id="PTHR40703:SF1">
    <property type="entry name" value="TRNA (PSEUDOURIDINE(54)-N(1))-METHYLTRANSFERASE"/>
    <property type="match status" value="1"/>
</dbReference>